<reference evidence="2" key="1">
    <citation type="submission" date="2017-11" db="EMBL/GenBank/DDBJ databases">
        <authorList>
            <person name="Lima N.C."/>
            <person name="Parody-Merino A.M."/>
            <person name="Battley P.F."/>
            <person name="Fidler A.E."/>
            <person name="Prosdocimi F."/>
        </authorList>
    </citation>
    <scope>NUCLEOTIDE SEQUENCE [LARGE SCALE GENOMIC DNA]</scope>
</reference>
<evidence type="ECO:0000313" key="2">
    <source>
        <dbReference type="Proteomes" id="UP000233556"/>
    </source>
</evidence>
<accession>A0A2I0U779</accession>
<keyword evidence="2" id="KW-1185">Reference proteome</keyword>
<dbReference type="OrthoDB" id="10386893at2759"/>
<gene>
    <name evidence="1" type="ORF">llap_7757</name>
</gene>
<protein>
    <submittedName>
        <fullName evidence="1">Uncharacterized protein</fullName>
    </submittedName>
</protein>
<organism evidence="1 2">
    <name type="scientific">Limosa lapponica baueri</name>
    <dbReference type="NCBI Taxonomy" id="1758121"/>
    <lineage>
        <taxon>Eukaryota</taxon>
        <taxon>Metazoa</taxon>
        <taxon>Chordata</taxon>
        <taxon>Craniata</taxon>
        <taxon>Vertebrata</taxon>
        <taxon>Euteleostomi</taxon>
        <taxon>Archelosauria</taxon>
        <taxon>Archosauria</taxon>
        <taxon>Dinosauria</taxon>
        <taxon>Saurischia</taxon>
        <taxon>Theropoda</taxon>
        <taxon>Coelurosauria</taxon>
        <taxon>Aves</taxon>
        <taxon>Neognathae</taxon>
        <taxon>Neoaves</taxon>
        <taxon>Charadriiformes</taxon>
        <taxon>Scolopacidae</taxon>
        <taxon>Limosa</taxon>
    </lineage>
</organism>
<dbReference type="EMBL" id="KZ506055">
    <property type="protein sequence ID" value="PKU41944.1"/>
    <property type="molecule type" value="Genomic_DNA"/>
</dbReference>
<reference evidence="2" key="2">
    <citation type="submission" date="2017-12" db="EMBL/GenBank/DDBJ databases">
        <title>Genome sequence of the Bar-tailed Godwit (Limosa lapponica baueri).</title>
        <authorList>
            <person name="Lima N.C.B."/>
            <person name="Parody-Merino A.M."/>
            <person name="Battley P.F."/>
            <person name="Fidler A.E."/>
            <person name="Prosdocimi F."/>
        </authorList>
    </citation>
    <scope>NUCLEOTIDE SEQUENCE [LARGE SCALE GENOMIC DNA]</scope>
</reference>
<dbReference type="AlphaFoldDB" id="A0A2I0U779"/>
<dbReference type="Proteomes" id="UP000233556">
    <property type="component" value="Unassembled WGS sequence"/>
</dbReference>
<sequence>MVDYAWCGGKSDNLLSPHQTIALKYSVGQKKGRGYCYNLHHSVACKFQSPGNAILPAPSNKVKKNRGDFGKSWLGVVT</sequence>
<proteinExistence type="predicted"/>
<evidence type="ECO:0000313" key="1">
    <source>
        <dbReference type="EMBL" id="PKU41944.1"/>
    </source>
</evidence>
<name>A0A2I0U779_LIMLA</name>